<evidence type="ECO:0000313" key="2">
    <source>
        <dbReference type="EMBL" id="EXF83250.1"/>
    </source>
</evidence>
<feature type="compositionally biased region" description="Polar residues" evidence="1">
    <location>
        <begin position="217"/>
        <end position="227"/>
    </location>
</feature>
<dbReference type="STRING" id="1445577.A0A010R3D6"/>
<protein>
    <recommendedName>
        <fullName evidence="4">Secondary alcohol dehydrogenase</fullName>
    </recommendedName>
</protein>
<feature type="region of interest" description="Disordered" evidence="1">
    <location>
        <begin position="172"/>
        <end position="195"/>
    </location>
</feature>
<evidence type="ECO:0008006" key="4">
    <source>
        <dbReference type="Google" id="ProtNLM"/>
    </source>
</evidence>
<dbReference type="PANTHER" id="PTHR40422">
    <property type="entry name" value="TRANSLATION MACHINERY-ASSOCIATED PROTEIN 17"/>
    <property type="match status" value="1"/>
</dbReference>
<accession>A0A010R3D6</accession>
<organism evidence="2 3">
    <name type="scientific">Colletotrichum fioriniae PJ7</name>
    <dbReference type="NCBI Taxonomy" id="1445577"/>
    <lineage>
        <taxon>Eukaryota</taxon>
        <taxon>Fungi</taxon>
        <taxon>Dikarya</taxon>
        <taxon>Ascomycota</taxon>
        <taxon>Pezizomycotina</taxon>
        <taxon>Sordariomycetes</taxon>
        <taxon>Hypocreomycetidae</taxon>
        <taxon>Glomerellales</taxon>
        <taxon>Glomerellaceae</taxon>
        <taxon>Colletotrichum</taxon>
        <taxon>Colletotrichum acutatum species complex</taxon>
    </lineage>
</organism>
<dbReference type="OrthoDB" id="548474at2759"/>
<dbReference type="GO" id="GO:0070682">
    <property type="term" value="P:proteasome regulatory particle assembly"/>
    <property type="evidence" value="ECO:0007669"/>
    <property type="project" value="InterPro"/>
</dbReference>
<reference evidence="2 3" key="1">
    <citation type="submission" date="2014-02" db="EMBL/GenBank/DDBJ databases">
        <title>The genome sequence of Colletotrichum fioriniae PJ7.</title>
        <authorList>
            <person name="Baroncelli R."/>
            <person name="Thon M.R."/>
        </authorList>
    </citation>
    <scope>NUCLEOTIDE SEQUENCE [LARGE SCALE GENOMIC DNA]</scope>
    <source>
        <strain evidence="2 3">PJ7</strain>
    </source>
</reference>
<dbReference type="InterPro" id="IPR038966">
    <property type="entry name" value="TMA17"/>
</dbReference>
<sequence length="260" mass="27183">MSADTRPISPTQFASALRDLSLPTLHLKALEIRNSILHLEYSNAQLAPYAAGDATTLDSATDASAGHGPDPTCVEAIRENDVVIARMRERVQIIRDEVEGRGHSWNEFKSKEEVEEEEAEARGGGAVAAVDRRGITSESVAGANGVNGNGTPATNGLGAAAAEENRIATGRQGVPAATSGGGSSTTAASSSHPAWMDGTFQMGTIRNGVITMDGPPAQSTQSTQQANGTGGRLTDEELRRAMEERMRGLGDDDEDGGMHL</sequence>
<dbReference type="AlphaFoldDB" id="A0A010R3D6"/>
<evidence type="ECO:0000256" key="1">
    <source>
        <dbReference type="SAM" id="MobiDB-lite"/>
    </source>
</evidence>
<name>A0A010R3D6_9PEZI</name>
<keyword evidence="3" id="KW-1185">Reference proteome</keyword>
<gene>
    <name evidence="2" type="ORF">CFIO01_10744</name>
</gene>
<comment type="caution">
    <text evidence="2">The sequence shown here is derived from an EMBL/GenBank/DDBJ whole genome shotgun (WGS) entry which is preliminary data.</text>
</comment>
<dbReference type="KEGG" id="cfj:CFIO01_10744"/>
<evidence type="ECO:0000313" key="3">
    <source>
        <dbReference type="Proteomes" id="UP000020467"/>
    </source>
</evidence>
<dbReference type="GO" id="GO:0030674">
    <property type="term" value="F:protein-macromolecule adaptor activity"/>
    <property type="evidence" value="ECO:0007669"/>
    <property type="project" value="TreeGrafter"/>
</dbReference>
<dbReference type="EMBL" id="JARH01000256">
    <property type="protein sequence ID" value="EXF83250.1"/>
    <property type="molecule type" value="Genomic_DNA"/>
</dbReference>
<proteinExistence type="predicted"/>
<dbReference type="eggNOG" id="ENOG502SB51">
    <property type="taxonomic scope" value="Eukaryota"/>
</dbReference>
<dbReference type="PANTHER" id="PTHR40422:SF1">
    <property type="entry name" value="TRANSLATION MACHINERY-ASSOCIATED PROTEIN 17"/>
    <property type="match status" value="1"/>
</dbReference>
<feature type="region of interest" description="Disordered" evidence="1">
    <location>
        <begin position="213"/>
        <end position="260"/>
    </location>
</feature>
<dbReference type="Proteomes" id="UP000020467">
    <property type="component" value="Unassembled WGS sequence"/>
</dbReference>
<dbReference type="HOGENOM" id="CLU_072829_0_0_1"/>
<feature type="compositionally biased region" description="Basic and acidic residues" evidence="1">
    <location>
        <begin position="233"/>
        <end position="260"/>
    </location>
</feature>